<dbReference type="GO" id="GO:0050346">
    <property type="term" value="F:trans-L-3-hydroxyproline dehydratase activity"/>
    <property type="evidence" value="ECO:0007669"/>
    <property type="project" value="UniProtKB-EC"/>
</dbReference>
<dbReference type="Pfam" id="PF05544">
    <property type="entry name" value="Pro_racemase"/>
    <property type="match status" value="2"/>
</dbReference>
<proteinExistence type="inferred from homology"/>
<dbReference type="AlphaFoldDB" id="A0A4Y7PVH5"/>
<dbReference type="VEuPathDB" id="FungiDB:BD410DRAFT_793124"/>
<dbReference type="InterPro" id="IPR008794">
    <property type="entry name" value="Pro_racemase_fam"/>
</dbReference>
<dbReference type="SUPFAM" id="SSF54506">
    <property type="entry name" value="Diaminopimelate epimerase-like"/>
    <property type="match status" value="1"/>
</dbReference>
<accession>A0A4Y7PVH5</accession>
<keyword evidence="5" id="KW-1185">Reference proteome</keyword>
<dbReference type="EC" id="4.2.1.77" evidence="3"/>
<gene>
    <name evidence="4" type="ORF">BD410DRAFT_793124</name>
</gene>
<evidence type="ECO:0000256" key="3">
    <source>
        <dbReference type="ARBA" id="ARBA00013105"/>
    </source>
</evidence>
<dbReference type="PANTHER" id="PTHR33442">
    <property type="entry name" value="TRANS-3-HYDROXY-L-PROLINE DEHYDRATASE"/>
    <property type="match status" value="1"/>
</dbReference>
<sequence>MDIRQSLSMTGRVTLRTVSMHTTGEPTRIIVSGYPSLEGTSLLEKRQFAREKCDHIRRILMHEPRGHRDMYGAILVQDTEYVRSGDADIGVLFIHNDGYSTMCGHATIALGRFLIDTHTPNLFPNREKLRYSATAKETYLNLHAPCGVVRVAVPSLHDGSTTKSDPSRPVSFLSVPSFAVAINLSLKIPEKYHWPELSAKHLLGDAPQNALRSSDSTSLPSVTIDIAYGGAFYAIVSASELGFPPPTLEISGEKDKKEKRYDRQAIDALDHATMLLKRYIQDTPELAKLLTHPTAPQMEFLYGVTVVDDYLPSSGPESVGIMDNADRPMAGSDVNICFFANQQLDRSPTGSCVSARVALAVAKRELKVGESWEYHSVVSAEADRHSERGGREGAFVGTAVEHVRLGWGKQGDVGLNAVVVKVEGKAWYIGSETFVVEEGDLLGEGFVVG</sequence>
<dbReference type="PANTHER" id="PTHR33442:SF1">
    <property type="entry name" value="TRANS-3-HYDROXY-L-PROLINE DEHYDRATASE"/>
    <property type="match status" value="1"/>
</dbReference>
<dbReference type="STRING" id="50990.A0A4Y7PVH5"/>
<name>A0A4Y7PVH5_9AGAM</name>
<evidence type="ECO:0000256" key="1">
    <source>
        <dbReference type="ARBA" id="ARBA00001148"/>
    </source>
</evidence>
<protein>
    <recommendedName>
        <fullName evidence="3">trans-L-3-hydroxyproline dehydratase</fullName>
        <ecNumber evidence="3">4.2.1.77</ecNumber>
    </recommendedName>
</protein>
<comment type="catalytic activity">
    <reaction evidence="1">
        <text>trans-3-hydroxy-L-proline = 1-pyrroline-2-carboxylate + H2O</text>
        <dbReference type="Rhea" id="RHEA:10320"/>
        <dbReference type="ChEBI" id="CHEBI:15377"/>
        <dbReference type="ChEBI" id="CHEBI:39785"/>
        <dbReference type="ChEBI" id="CHEBI:57938"/>
        <dbReference type="EC" id="4.2.1.77"/>
    </reaction>
</comment>
<evidence type="ECO:0000256" key="2">
    <source>
        <dbReference type="ARBA" id="ARBA00007529"/>
    </source>
</evidence>
<dbReference type="FunFam" id="3.10.310.10:FF:000003">
    <property type="entry name" value="Proline racemase"/>
    <property type="match status" value="1"/>
</dbReference>
<dbReference type="Gene3D" id="3.10.310.10">
    <property type="entry name" value="Diaminopimelate Epimerase, Chain A, domain 1"/>
    <property type="match status" value="2"/>
</dbReference>
<dbReference type="SFLD" id="SFLDS00028">
    <property type="entry name" value="Proline_Racemase"/>
    <property type="match status" value="1"/>
</dbReference>
<dbReference type="Proteomes" id="UP000294933">
    <property type="component" value="Unassembled WGS sequence"/>
</dbReference>
<evidence type="ECO:0000313" key="5">
    <source>
        <dbReference type="Proteomes" id="UP000294933"/>
    </source>
</evidence>
<comment type="similarity">
    <text evidence="2">Belongs to the proline racemase family.</text>
</comment>
<organism evidence="4 5">
    <name type="scientific">Rickenella mellea</name>
    <dbReference type="NCBI Taxonomy" id="50990"/>
    <lineage>
        <taxon>Eukaryota</taxon>
        <taxon>Fungi</taxon>
        <taxon>Dikarya</taxon>
        <taxon>Basidiomycota</taxon>
        <taxon>Agaricomycotina</taxon>
        <taxon>Agaricomycetes</taxon>
        <taxon>Hymenochaetales</taxon>
        <taxon>Rickenellaceae</taxon>
        <taxon>Rickenella</taxon>
    </lineage>
</organism>
<dbReference type="EMBL" id="ML170206">
    <property type="protein sequence ID" value="TDL18589.1"/>
    <property type="molecule type" value="Genomic_DNA"/>
</dbReference>
<evidence type="ECO:0000313" key="4">
    <source>
        <dbReference type="EMBL" id="TDL18589.1"/>
    </source>
</evidence>
<dbReference type="OrthoDB" id="6409228at2759"/>
<reference evidence="4 5" key="1">
    <citation type="submission" date="2018-06" db="EMBL/GenBank/DDBJ databases">
        <title>A transcriptomic atlas of mushroom development highlights an independent origin of complex multicellularity.</title>
        <authorList>
            <consortium name="DOE Joint Genome Institute"/>
            <person name="Krizsan K."/>
            <person name="Almasi E."/>
            <person name="Merenyi Z."/>
            <person name="Sahu N."/>
            <person name="Viragh M."/>
            <person name="Koszo T."/>
            <person name="Mondo S."/>
            <person name="Kiss B."/>
            <person name="Balint B."/>
            <person name="Kues U."/>
            <person name="Barry K."/>
            <person name="Hegedus J.C."/>
            <person name="Henrissat B."/>
            <person name="Johnson J."/>
            <person name="Lipzen A."/>
            <person name="Ohm R."/>
            <person name="Nagy I."/>
            <person name="Pangilinan J."/>
            <person name="Yan J."/>
            <person name="Xiong Y."/>
            <person name="Grigoriev I.V."/>
            <person name="Hibbett D.S."/>
            <person name="Nagy L.G."/>
        </authorList>
    </citation>
    <scope>NUCLEOTIDE SEQUENCE [LARGE SCALE GENOMIC DNA]</scope>
    <source>
        <strain evidence="4 5">SZMC22713</strain>
    </source>
</reference>